<protein>
    <recommendedName>
        <fullName evidence="2">Phosphoesterase</fullName>
        <ecNumber evidence="2">3.1.4.-</ecNumber>
    </recommendedName>
</protein>
<sequence>MKLMIASDIHGSAYYCEKLLKAYDEEKADKLLLLGDILYHGPRNDLPKDYAPKQVIAMLNPRKQDLLCVRGNCDTEVDQMVLEFPILADYCILYLNERMIFATHGHVFNEKNLPQLKKGDILLHGHTHVPVCKETEDYIYLNPGSVSIPKENSWHGYMILEDGTFVWKDLEGNVQKEFCPQL</sequence>
<keyword evidence="4" id="KW-0378">Hydrolase</keyword>
<dbReference type="PANTHER" id="PTHR11124">
    <property type="entry name" value="VACUOLAR SORTING PROTEIN VPS29"/>
    <property type="match status" value="1"/>
</dbReference>
<dbReference type="EC" id="3.1.4.-" evidence="2"/>
<evidence type="ECO:0000313" key="4">
    <source>
        <dbReference type="EMBL" id="MEQ2471829.1"/>
    </source>
</evidence>
<evidence type="ECO:0000259" key="3">
    <source>
        <dbReference type="Pfam" id="PF12850"/>
    </source>
</evidence>
<dbReference type="Gene3D" id="3.60.21.10">
    <property type="match status" value="1"/>
</dbReference>
<evidence type="ECO:0000256" key="1">
    <source>
        <dbReference type="ARBA" id="ARBA00008950"/>
    </source>
</evidence>
<dbReference type="InterPro" id="IPR024654">
    <property type="entry name" value="Calcineurin-like_PHP_lpxH"/>
</dbReference>
<organism evidence="4 5">
    <name type="scientific">Laedolimicola intestinihominis</name>
    <dbReference type="NCBI Taxonomy" id="3133166"/>
    <lineage>
        <taxon>Bacteria</taxon>
        <taxon>Bacillati</taxon>
        <taxon>Bacillota</taxon>
        <taxon>Clostridia</taxon>
        <taxon>Lachnospirales</taxon>
        <taxon>Lachnospiraceae</taxon>
        <taxon>Laedolimicola</taxon>
    </lineage>
</organism>
<dbReference type="NCBIfam" id="NF006988">
    <property type="entry name" value="PRK09453.1"/>
    <property type="match status" value="1"/>
</dbReference>
<evidence type="ECO:0000256" key="2">
    <source>
        <dbReference type="RuleBase" id="RU362039"/>
    </source>
</evidence>
<dbReference type="InterPro" id="IPR000979">
    <property type="entry name" value="Phosphodiesterase_MJ0936/Vps29"/>
</dbReference>
<dbReference type="Proteomes" id="UP001438008">
    <property type="component" value="Unassembled WGS sequence"/>
</dbReference>
<evidence type="ECO:0000313" key="5">
    <source>
        <dbReference type="Proteomes" id="UP001438008"/>
    </source>
</evidence>
<feature type="domain" description="Calcineurin-like phosphoesterase" evidence="3">
    <location>
        <begin position="1"/>
        <end position="161"/>
    </location>
</feature>
<dbReference type="SUPFAM" id="SSF56300">
    <property type="entry name" value="Metallo-dependent phosphatases"/>
    <property type="match status" value="1"/>
</dbReference>
<dbReference type="NCBIfam" id="TIGR00040">
    <property type="entry name" value="yfcE"/>
    <property type="match status" value="1"/>
</dbReference>
<accession>A0ABV1FGX1</accession>
<keyword evidence="5" id="KW-1185">Reference proteome</keyword>
<reference evidence="4 5" key="1">
    <citation type="submission" date="2024-03" db="EMBL/GenBank/DDBJ databases">
        <title>Human intestinal bacterial collection.</title>
        <authorList>
            <person name="Pauvert C."/>
            <person name="Hitch T.C.A."/>
            <person name="Clavel T."/>
        </authorList>
    </citation>
    <scope>NUCLEOTIDE SEQUENCE [LARGE SCALE GENOMIC DNA]</scope>
    <source>
        <strain evidence="4 5">CLA-AA-H132</strain>
    </source>
</reference>
<name>A0ABV1FGX1_9FIRM</name>
<proteinExistence type="inferred from homology"/>
<dbReference type="RefSeq" id="WP_178038583.1">
    <property type="nucleotide sequence ID" value="NZ_JBBMFE010000003.1"/>
</dbReference>
<dbReference type="InterPro" id="IPR041802">
    <property type="entry name" value="MPP_YfcE"/>
</dbReference>
<comment type="similarity">
    <text evidence="1 2">Belongs to the metallophosphoesterase superfamily. YfcE family.</text>
</comment>
<dbReference type="Pfam" id="PF12850">
    <property type="entry name" value="Metallophos_2"/>
    <property type="match status" value="1"/>
</dbReference>
<comment type="caution">
    <text evidence="4">The sequence shown here is derived from an EMBL/GenBank/DDBJ whole genome shotgun (WGS) entry which is preliminary data.</text>
</comment>
<dbReference type="InterPro" id="IPR029052">
    <property type="entry name" value="Metallo-depent_PP-like"/>
</dbReference>
<gene>
    <name evidence="4" type="primary">yfcE</name>
    <name evidence="4" type="ORF">WMO29_04900</name>
</gene>
<dbReference type="GO" id="GO:0016787">
    <property type="term" value="F:hydrolase activity"/>
    <property type="evidence" value="ECO:0007669"/>
    <property type="project" value="UniProtKB-KW"/>
</dbReference>
<dbReference type="EMBL" id="JBBMFE010000003">
    <property type="protein sequence ID" value="MEQ2471829.1"/>
    <property type="molecule type" value="Genomic_DNA"/>
</dbReference>
<comment type="cofactor">
    <cofactor evidence="2">
        <name>a divalent metal cation</name>
        <dbReference type="ChEBI" id="CHEBI:60240"/>
    </cofactor>
</comment>
<keyword evidence="2" id="KW-0479">Metal-binding</keyword>
<dbReference type="CDD" id="cd00841">
    <property type="entry name" value="MPP_YfcE"/>
    <property type="match status" value="1"/>
</dbReference>